<reference evidence="2" key="3">
    <citation type="submission" date="2025-09" db="UniProtKB">
        <authorList>
            <consortium name="Ensembl"/>
        </authorList>
    </citation>
    <scope>IDENTIFICATION</scope>
</reference>
<dbReference type="InterPro" id="IPR008930">
    <property type="entry name" value="Terpenoid_cyclase/PrenylTrfase"/>
</dbReference>
<dbReference type="Gene3D" id="1.50.10.20">
    <property type="match status" value="1"/>
</dbReference>
<feature type="compositionally biased region" description="Basic and acidic residues" evidence="1">
    <location>
        <begin position="168"/>
        <end position="178"/>
    </location>
</feature>
<sequence>GIIFIGFHRVIVAPSSLLLDKHADSIAAYGSKKDGYESTLWEYLRMSGIYWGPTVMDLVNQAEIAHFIKAPQHEYGGISASIRPDPHLLYTLSAVQTLDGFHLLTELPRQGSLTPATRRLNYPTSRTTFLPALTLRGRGEAVRRPTCRRGAAAAAAERRPETSQGSEQQDRMESQAGL</sequence>
<protein>
    <submittedName>
        <fullName evidence="2">Uncharacterized protein</fullName>
    </submittedName>
</protein>
<accession>A0A672FQ34</accession>
<feature type="region of interest" description="Disordered" evidence="1">
    <location>
        <begin position="140"/>
        <end position="178"/>
    </location>
</feature>
<dbReference type="Ensembl" id="ENSSFAT00005009476.1">
    <property type="protein sequence ID" value="ENSSFAP00005009041.1"/>
    <property type="gene ID" value="ENSSFAG00005005230.1"/>
</dbReference>
<dbReference type="AlphaFoldDB" id="A0A672FQ34"/>
<organism evidence="2 3">
    <name type="scientific">Salarias fasciatus</name>
    <name type="common">Jewelled blenny</name>
    <name type="synonym">Blennius fasciatus</name>
    <dbReference type="NCBI Taxonomy" id="181472"/>
    <lineage>
        <taxon>Eukaryota</taxon>
        <taxon>Metazoa</taxon>
        <taxon>Chordata</taxon>
        <taxon>Craniata</taxon>
        <taxon>Vertebrata</taxon>
        <taxon>Euteleostomi</taxon>
        <taxon>Actinopterygii</taxon>
        <taxon>Neopterygii</taxon>
        <taxon>Teleostei</taxon>
        <taxon>Neoteleostei</taxon>
        <taxon>Acanthomorphata</taxon>
        <taxon>Ovalentaria</taxon>
        <taxon>Blenniimorphae</taxon>
        <taxon>Blenniiformes</taxon>
        <taxon>Blennioidei</taxon>
        <taxon>Blenniidae</taxon>
        <taxon>Salariinae</taxon>
        <taxon>Salarias</taxon>
    </lineage>
</organism>
<evidence type="ECO:0000313" key="2">
    <source>
        <dbReference type="Ensembl" id="ENSSFAP00005009041.1"/>
    </source>
</evidence>
<dbReference type="InParanoid" id="A0A672FQ34"/>
<evidence type="ECO:0000256" key="1">
    <source>
        <dbReference type="SAM" id="MobiDB-lite"/>
    </source>
</evidence>
<keyword evidence="3" id="KW-1185">Reference proteome</keyword>
<reference evidence="2" key="2">
    <citation type="submission" date="2025-08" db="UniProtKB">
        <authorList>
            <consortium name="Ensembl"/>
        </authorList>
    </citation>
    <scope>IDENTIFICATION</scope>
</reference>
<reference evidence="2" key="1">
    <citation type="submission" date="2019-06" db="EMBL/GenBank/DDBJ databases">
        <authorList>
            <consortium name="Wellcome Sanger Institute Data Sharing"/>
        </authorList>
    </citation>
    <scope>NUCLEOTIDE SEQUENCE [LARGE SCALE GENOMIC DNA]</scope>
</reference>
<dbReference type="Proteomes" id="UP000472267">
    <property type="component" value="Chromosome 18"/>
</dbReference>
<dbReference type="SUPFAM" id="SSF48239">
    <property type="entry name" value="Terpenoid cyclases/Protein prenyltransferases"/>
    <property type="match status" value="1"/>
</dbReference>
<name>A0A672FQ34_SALFA</name>
<evidence type="ECO:0000313" key="3">
    <source>
        <dbReference type="Proteomes" id="UP000472267"/>
    </source>
</evidence>
<proteinExistence type="predicted"/>